<dbReference type="InterPro" id="IPR027417">
    <property type="entry name" value="P-loop_NTPase"/>
</dbReference>
<dbReference type="GO" id="GO:0009245">
    <property type="term" value="P:lipid A biosynthetic process"/>
    <property type="evidence" value="ECO:0007669"/>
    <property type="project" value="UniProtKB-UniRule"/>
</dbReference>
<gene>
    <name evidence="13" type="primary">lpxK</name>
    <name evidence="14" type="ORF">IAC56_00600</name>
</gene>
<reference evidence="14" key="1">
    <citation type="submission" date="2020-10" db="EMBL/GenBank/DDBJ databases">
        <authorList>
            <person name="Gilroy R."/>
        </authorList>
    </citation>
    <scope>NUCLEOTIDE SEQUENCE</scope>
    <source>
        <strain evidence="14">7463</strain>
    </source>
</reference>
<dbReference type="GO" id="GO:0009244">
    <property type="term" value="P:lipopolysaccharide core region biosynthetic process"/>
    <property type="evidence" value="ECO:0007669"/>
    <property type="project" value="TreeGrafter"/>
</dbReference>
<dbReference type="Pfam" id="PF02606">
    <property type="entry name" value="LpxK"/>
    <property type="match status" value="1"/>
</dbReference>
<organism evidence="14 15">
    <name type="scientific">Candidatus Aphodousia faecigallinarum</name>
    <dbReference type="NCBI Taxonomy" id="2840677"/>
    <lineage>
        <taxon>Bacteria</taxon>
        <taxon>Pseudomonadati</taxon>
        <taxon>Pseudomonadota</taxon>
        <taxon>Betaproteobacteria</taxon>
        <taxon>Burkholderiales</taxon>
        <taxon>Sutterellaceae</taxon>
        <taxon>Sutterellaceae incertae sedis</taxon>
        <taxon>Candidatus Aphodousia</taxon>
    </lineage>
</organism>
<keyword evidence="9 13" id="KW-0418">Kinase</keyword>
<evidence type="ECO:0000256" key="10">
    <source>
        <dbReference type="ARBA" id="ARBA00022840"/>
    </source>
</evidence>
<evidence type="ECO:0000256" key="6">
    <source>
        <dbReference type="ARBA" id="ARBA00022556"/>
    </source>
</evidence>
<sequence length="340" mass="37449">MRATFESWLHRQWTKRGLLAWALSPLSLIFLCVSRNRRLKTQPHRLPVPVVVVGNIYVGGTGKTPVTIALVKELLKRGYHPGVVSRGFGRKEDAPQMVLPDSPAINVGDEPLLIARQTSVPVAVARDRVAAALLLLDKHPECDLIISDDGLQHYALARDVELAVVGARGLGNGWVLPAGPLREPPSRLDEVDAIVLNATEDTFDSRTPRFAATATLGRAKSLDGQRFLTLEEIAQRGKPVLAAAGIAAPGRFFAMLRAHDIEGPEMELGDHYAFDENPFKTAKEDIILITGKDAVKCRQQPDIAQDKRIYTVEYLVDIDPYLVDLIEHKLKEKAQKENGS</sequence>
<comment type="catalytic activity">
    <reaction evidence="13">
        <text>a lipid A disaccharide + ATP = a lipid IVA + ADP + H(+)</text>
        <dbReference type="Rhea" id="RHEA:67840"/>
        <dbReference type="ChEBI" id="CHEBI:15378"/>
        <dbReference type="ChEBI" id="CHEBI:30616"/>
        <dbReference type="ChEBI" id="CHEBI:176343"/>
        <dbReference type="ChEBI" id="CHEBI:176425"/>
        <dbReference type="ChEBI" id="CHEBI:456216"/>
        <dbReference type="EC" id="2.7.1.130"/>
    </reaction>
</comment>
<dbReference type="EC" id="2.7.1.130" evidence="3 13"/>
<dbReference type="InterPro" id="IPR003758">
    <property type="entry name" value="LpxK"/>
</dbReference>
<evidence type="ECO:0000256" key="13">
    <source>
        <dbReference type="HAMAP-Rule" id="MF_00409"/>
    </source>
</evidence>
<proteinExistence type="inferred from homology"/>
<comment type="similarity">
    <text evidence="13">Belongs to the LpxK family.</text>
</comment>
<comment type="caution">
    <text evidence="14">The sequence shown here is derived from an EMBL/GenBank/DDBJ whole genome shotgun (WGS) entry which is preliminary data.</text>
</comment>
<dbReference type="PANTHER" id="PTHR42724">
    <property type="entry name" value="TETRAACYLDISACCHARIDE 4'-KINASE"/>
    <property type="match status" value="1"/>
</dbReference>
<dbReference type="HAMAP" id="MF_00409">
    <property type="entry name" value="LpxK"/>
    <property type="match status" value="1"/>
</dbReference>
<dbReference type="GO" id="GO:0009029">
    <property type="term" value="F:lipid-A 4'-kinase activity"/>
    <property type="evidence" value="ECO:0007669"/>
    <property type="project" value="UniProtKB-UniRule"/>
</dbReference>
<evidence type="ECO:0000256" key="7">
    <source>
        <dbReference type="ARBA" id="ARBA00022679"/>
    </source>
</evidence>
<keyword evidence="11 13" id="KW-0443">Lipid metabolism</keyword>
<dbReference type="NCBIfam" id="TIGR00682">
    <property type="entry name" value="lpxK"/>
    <property type="match status" value="1"/>
</dbReference>
<keyword evidence="6 13" id="KW-0441">Lipid A biosynthesis</keyword>
<evidence type="ECO:0000313" key="14">
    <source>
        <dbReference type="EMBL" id="HIU36769.1"/>
    </source>
</evidence>
<name>A0A9D1IIT3_9BURK</name>
<protein>
    <recommendedName>
        <fullName evidence="4 13">Tetraacyldisaccharide 4'-kinase</fullName>
        <ecNumber evidence="3 13">2.7.1.130</ecNumber>
    </recommendedName>
    <alternativeName>
        <fullName evidence="12 13">Lipid A 4'-kinase</fullName>
    </alternativeName>
</protein>
<evidence type="ECO:0000256" key="8">
    <source>
        <dbReference type="ARBA" id="ARBA00022741"/>
    </source>
</evidence>
<keyword evidence="5 13" id="KW-0444">Lipid biosynthesis</keyword>
<evidence type="ECO:0000256" key="11">
    <source>
        <dbReference type="ARBA" id="ARBA00023098"/>
    </source>
</evidence>
<comment type="function">
    <text evidence="1 13">Transfers the gamma-phosphate of ATP to the 4'-position of a tetraacyldisaccharide 1-phosphate intermediate (termed DS-1-P) to form tetraacyldisaccharide 1,4'-bis-phosphate (lipid IVA).</text>
</comment>
<dbReference type="AlphaFoldDB" id="A0A9D1IIT3"/>
<evidence type="ECO:0000256" key="5">
    <source>
        <dbReference type="ARBA" id="ARBA00022516"/>
    </source>
</evidence>
<evidence type="ECO:0000256" key="3">
    <source>
        <dbReference type="ARBA" id="ARBA00012071"/>
    </source>
</evidence>
<evidence type="ECO:0000256" key="4">
    <source>
        <dbReference type="ARBA" id="ARBA00016436"/>
    </source>
</evidence>
<dbReference type="SUPFAM" id="SSF52540">
    <property type="entry name" value="P-loop containing nucleoside triphosphate hydrolases"/>
    <property type="match status" value="1"/>
</dbReference>
<feature type="binding site" evidence="13">
    <location>
        <begin position="57"/>
        <end position="64"/>
    </location>
    <ligand>
        <name>ATP</name>
        <dbReference type="ChEBI" id="CHEBI:30616"/>
    </ligand>
</feature>
<evidence type="ECO:0000256" key="2">
    <source>
        <dbReference type="ARBA" id="ARBA00004870"/>
    </source>
</evidence>
<evidence type="ECO:0000256" key="1">
    <source>
        <dbReference type="ARBA" id="ARBA00002274"/>
    </source>
</evidence>
<dbReference type="Proteomes" id="UP000824083">
    <property type="component" value="Unassembled WGS sequence"/>
</dbReference>
<evidence type="ECO:0000313" key="15">
    <source>
        <dbReference type="Proteomes" id="UP000824083"/>
    </source>
</evidence>
<dbReference type="PANTHER" id="PTHR42724:SF1">
    <property type="entry name" value="TETRAACYLDISACCHARIDE 4'-KINASE, MITOCHONDRIAL-RELATED"/>
    <property type="match status" value="1"/>
</dbReference>
<keyword evidence="10 13" id="KW-0067">ATP-binding</keyword>
<dbReference type="GO" id="GO:0005524">
    <property type="term" value="F:ATP binding"/>
    <property type="evidence" value="ECO:0007669"/>
    <property type="project" value="UniProtKB-UniRule"/>
</dbReference>
<dbReference type="GO" id="GO:0005886">
    <property type="term" value="C:plasma membrane"/>
    <property type="evidence" value="ECO:0007669"/>
    <property type="project" value="TreeGrafter"/>
</dbReference>
<accession>A0A9D1IIT3</accession>
<evidence type="ECO:0000256" key="9">
    <source>
        <dbReference type="ARBA" id="ARBA00022777"/>
    </source>
</evidence>
<keyword evidence="8 13" id="KW-0547">Nucleotide-binding</keyword>
<comment type="pathway">
    <text evidence="2 13">Glycolipid biosynthesis; lipid IV(A) biosynthesis; lipid IV(A) from (3R)-3-hydroxytetradecanoyl-[acyl-carrier-protein] and UDP-N-acetyl-alpha-D-glucosamine: step 6/6.</text>
</comment>
<evidence type="ECO:0000256" key="12">
    <source>
        <dbReference type="ARBA" id="ARBA00029757"/>
    </source>
</evidence>
<reference evidence="14" key="2">
    <citation type="journal article" date="2021" name="PeerJ">
        <title>Extensive microbial diversity within the chicken gut microbiome revealed by metagenomics and culture.</title>
        <authorList>
            <person name="Gilroy R."/>
            <person name="Ravi A."/>
            <person name="Getino M."/>
            <person name="Pursley I."/>
            <person name="Horton D.L."/>
            <person name="Alikhan N.F."/>
            <person name="Baker D."/>
            <person name="Gharbi K."/>
            <person name="Hall N."/>
            <person name="Watson M."/>
            <person name="Adriaenssens E.M."/>
            <person name="Foster-Nyarko E."/>
            <person name="Jarju S."/>
            <person name="Secka A."/>
            <person name="Antonio M."/>
            <person name="Oren A."/>
            <person name="Chaudhuri R.R."/>
            <person name="La Ragione R."/>
            <person name="Hildebrand F."/>
            <person name="Pallen M.J."/>
        </authorList>
    </citation>
    <scope>NUCLEOTIDE SEQUENCE</scope>
    <source>
        <strain evidence="14">7463</strain>
    </source>
</reference>
<dbReference type="EMBL" id="DVMY01000016">
    <property type="protein sequence ID" value="HIU36769.1"/>
    <property type="molecule type" value="Genomic_DNA"/>
</dbReference>
<keyword evidence="7 13" id="KW-0808">Transferase</keyword>